<name>A0A2H2ZEV1_TRIPA</name>
<protein>
    <submittedName>
        <fullName evidence="2">Uncharacterized protein</fullName>
    </submittedName>
</protein>
<evidence type="ECO:0000256" key="1">
    <source>
        <dbReference type="SAM" id="MobiDB-lite"/>
    </source>
</evidence>
<reference evidence="2 3" key="1">
    <citation type="journal article" date="2015" name="Genome Announc.">
        <title>Genome sequence and annotation of Trichoderma parareesei, the ancestor of the cellulase producer Trichoderma reesei.</title>
        <authorList>
            <person name="Yang D."/>
            <person name="Pomraning K."/>
            <person name="Kopchinskiy A."/>
            <person name="Karimi Aghcheh R."/>
            <person name="Atanasova L."/>
            <person name="Chenthamara K."/>
            <person name="Baker S.E."/>
            <person name="Zhang R."/>
            <person name="Shen Q."/>
            <person name="Freitag M."/>
            <person name="Kubicek C.P."/>
            <person name="Druzhinina I.S."/>
        </authorList>
    </citation>
    <scope>NUCLEOTIDE SEQUENCE [LARGE SCALE GENOMIC DNA]</scope>
    <source>
        <strain evidence="2 3">CBS 125925</strain>
    </source>
</reference>
<proteinExistence type="predicted"/>
<feature type="compositionally biased region" description="Polar residues" evidence="1">
    <location>
        <begin position="1"/>
        <end position="11"/>
    </location>
</feature>
<evidence type="ECO:0000313" key="3">
    <source>
        <dbReference type="Proteomes" id="UP000219286"/>
    </source>
</evidence>
<gene>
    <name evidence="2" type="ORF">A9Z42_0049710</name>
</gene>
<evidence type="ECO:0000313" key="2">
    <source>
        <dbReference type="EMBL" id="OTA04378.1"/>
    </source>
</evidence>
<sequence>MSTTDSRSSETYGGMRPGAHASHKAGMTASSWAAAVDHMRMPSSGDSSCDVDIAKAFRTPMSDVRLGGEEHARGAVMRAQGYEKPKL</sequence>
<accession>A0A2H2ZEV1</accession>
<feature type="region of interest" description="Disordered" evidence="1">
    <location>
        <begin position="1"/>
        <end position="29"/>
    </location>
</feature>
<dbReference type="Proteomes" id="UP000219286">
    <property type="component" value="Unassembled WGS sequence"/>
</dbReference>
<comment type="caution">
    <text evidence="2">The sequence shown here is derived from an EMBL/GenBank/DDBJ whole genome shotgun (WGS) entry which is preliminary data.</text>
</comment>
<dbReference type="EMBL" id="LFMI01000508">
    <property type="protein sequence ID" value="OTA04378.1"/>
    <property type="molecule type" value="Genomic_DNA"/>
</dbReference>
<keyword evidence="3" id="KW-1185">Reference proteome</keyword>
<dbReference type="AlphaFoldDB" id="A0A2H2ZEV1"/>
<organism evidence="2 3">
    <name type="scientific">Trichoderma parareesei</name>
    <name type="common">Filamentous fungus</name>
    <dbReference type="NCBI Taxonomy" id="858221"/>
    <lineage>
        <taxon>Eukaryota</taxon>
        <taxon>Fungi</taxon>
        <taxon>Dikarya</taxon>
        <taxon>Ascomycota</taxon>
        <taxon>Pezizomycotina</taxon>
        <taxon>Sordariomycetes</taxon>
        <taxon>Hypocreomycetidae</taxon>
        <taxon>Hypocreales</taxon>
        <taxon>Hypocreaceae</taxon>
        <taxon>Trichoderma</taxon>
    </lineage>
</organism>